<gene>
    <name evidence="2" type="ORF">A2264_00210</name>
</gene>
<feature type="transmembrane region" description="Helical" evidence="1">
    <location>
        <begin position="6"/>
        <end position="28"/>
    </location>
</feature>
<evidence type="ECO:0000313" key="2">
    <source>
        <dbReference type="EMBL" id="OGC63111.1"/>
    </source>
</evidence>
<organism evidence="2 3">
    <name type="scientific">candidate division WWE3 bacterium RIFOXYA2_FULL_46_9</name>
    <dbReference type="NCBI Taxonomy" id="1802636"/>
    <lineage>
        <taxon>Bacteria</taxon>
        <taxon>Katanobacteria</taxon>
    </lineage>
</organism>
<dbReference type="EMBL" id="MEVT01000008">
    <property type="protein sequence ID" value="OGC63111.1"/>
    <property type="molecule type" value="Genomic_DNA"/>
</dbReference>
<keyword evidence="1" id="KW-0472">Membrane</keyword>
<evidence type="ECO:0000313" key="3">
    <source>
        <dbReference type="Proteomes" id="UP000176614"/>
    </source>
</evidence>
<reference evidence="2 3" key="1">
    <citation type="journal article" date="2016" name="Nat. Commun.">
        <title>Thousands of microbial genomes shed light on interconnected biogeochemical processes in an aquifer system.</title>
        <authorList>
            <person name="Anantharaman K."/>
            <person name="Brown C.T."/>
            <person name="Hug L.A."/>
            <person name="Sharon I."/>
            <person name="Castelle C.J."/>
            <person name="Probst A.J."/>
            <person name="Thomas B.C."/>
            <person name="Singh A."/>
            <person name="Wilkins M.J."/>
            <person name="Karaoz U."/>
            <person name="Brodie E.L."/>
            <person name="Williams K.H."/>
            <person name="Hubbard S.S."/>
            <person name="Banfield J.F."/>
        </authorList>
    </citation>
    <scope>NUCLEOTIDE SEQUENCE [LARGE SCALE GENOMIC DNA]</scope>
</reference>
<evidence type="ECO:0000256" key="1">
    <source>
        <dbReference type="SAM" id="Phobius"/>
    </source>
</evidence>
<protein>
    <submittedName>
        <fullName evidence="2">Uncharacterized protein</fullName>
    </submittedName>
</protein>
<keyword evidence="1" id="KW-0812">Transmembrane</keyword>
<sequence>MTNLLSPVWVFSGLVAIVAVIMMALFLVGAYRVIQVNVIGNENNKEWECFVLKEGLSISASDLRTIMRNPRAYCTFKGSVDLKGQSIATGEAVNIGIEKYFVIGLDPDNHTVVIKNL</sequence>
<dbReference type="AlphaFoldDB" id="A0A1F4W131"/>
<name>A0A1F4W131_UNCKA</name>
<comment type="caution">
    <text evidence="2">The sequence shown here is derived from an EMBL/GenBank/DDBJ whole genome shotgun (WGS) entry which is preliminary data.</text>
</comment>
<proteinExistence type="predicted"/>
<keyword evidence="1" id="KW-1133">Transmembrane helix</keyword>
<dbReference type="Proteomes" id="UP000176614">
    <property type="component" value="Unassembled WGS sequence"/>
</dbReference>
<accession>A0A1F4W131</accession>